<evidence type="ECO:0000256" key="1">
    <source>
        <dbReference type="ARBA" id="ARBA00004123"/>
    </source>
</evidence>
<comment type="subcellular location">
    <subcellularLocation>
        <location evidence="1">Nucleus</location>
    </subcellularLocation>
</comment>
<feature type="region of interest" description="Disordered" evidence="4">
    <location>
        <begin position="1"/>
        <end position="34"/>
    </location>
</feature>
<accession>A0A4Y9Y639</accession>
<dbReference type="InterPro" id="IPR002738">
    <property type="entry name" value="RNase_P_p30"/>
</dbReference>
<comment type="similarity">
    <text evidence="2">Belongs to the eukaryotic/archaeal RNase P protein component 3 family.</text>
</comment>
<dbReference type="STRING" id="205917.A0A4Y9Y639"/>
<feature type="compositionally biased region" description="Basic residues" evidence="4">
    <location>
        <begin position="388"/>
        <end position="399"/>
    </location>
</feature>
<dbReference type="Pfam" id="PF01876">
    <property type="entry name" value="RNase_P_p30"/>
    <property type="match status" value="1"/>
</dbReference>
<dbReference type="InterPro" id="IPR016195">
    <property type="entry name" value="Pol/histidinol_Pase-like"/>
</dbReference>
<evidence type="ECO:0000256" key="3">
    <source>
        <dbReference type="ARBA" id="ARBA00022694"/>
    </source>
</evidence>
<keyword evidence="6" id="KW-1185">Reference proteome</keyword>
<comment type="caution">
    <text evidence="5">The sequence shown here is derived from an EMBL/GenBank/DDBJ whole genome shotgun (WGS) entry which is preliminary data.</text>
</comment>
<proteinExistence type="inferred from homology"/>
<keyword evidence="3" id="KW-0819">tRNA processing</keyword>
<dbReference type="Proteomes" id="UP000298327">
    <property type="component" value="Unassembled WGS sequence"/>
</dbReference>
<name>A0A4Y9Y639_9AGAM</name>
<evidence type="ECO:0000313" key="6">
    <source>
        <dbReference type="Proteomes" id="UP000298327"/>
    </source>
</evidence>
<gene>
    <name evidence="5" type="ORF">EVG20_g8983</name>
</gene>
<dbReference type="SUPFAM" id="SSF89550">
    <property type="entry name" value="PHP domain-like"/>
    <property type="match status" value="1"/>
</dbReference>
<feature type="region of interest" description="Disordered" evidence="4">
    <location>
        <begin position="221"/>
        <end position="254"/>
    </location>
</feature>
<dbReference type="OrthoDB" id="17948at2759"/>
<reference evidence="5 6" key="1">
    <citation type="submission" date="2019-02" db="EMBL/GenBank/DDBJ databases">
        <title>Genome sequencing of the rare red list fungi Dentipellis fragilis.</title>
        <authorList>
            <person name="Buettner E."/>
            <person name="Kellner H."/>
        </authorList>
    </citation>
    <scope>NUCLEOTIDE SEQUENCE [LARGE SCALE GENOMIC DNA]</scope>
    <source>
        <strain evidence="5 6">DSM 105465</strain>
    </source>
</reference>
<dbReference type="PANTHER" id="PTHR13031">
    <property type="entry name" value="RIBONUCLEASE P SUBUNIT P30"/>
    <property type="match status" value="1"/>
</dbReference>
<evidence type="ECO:0000256" key="4">
    <source>
        <dbReference type="SAM" id="MobiDB-lite"/>
    </source>
</evidence>
<evidence type="ECO:0008006" key="7">
    <source>
        <dbReference type="Google" id="ProtNLM"/>
    </source>
</evidence>
<dbReference type="GO" id="GO:0008033">
    <property type="term" value="P:tRNA processing"/>
    <property type="evidence" value="ECO:0007669"/>
    <property type="project" value="UniProtKB-KW"/>
</dbReference>
<dbReference type="EMBL" id="SEOQ01000840">
    <property type="protein sequence ID" value="TFY56289.1"/>
    <property type="molecule type" value="Genomic_DNA"/>
</dbReference>
<dbReference type="GO" id="GO:0003723">
    <property type="term" value="F:RNA binding"/>
    <property type="evidence" value="ECO:0007669"/>
    <property type="project" value="TreeGrafter"/>
</dbReference>
<evidence type="ECO:0000256" key="2">
    <source>
        <dbReference type="ARBA" id="ARBA00007331"/>
    </source>
</evidence>
<evidence type="ECO:0000313" key="5">
    <source>
        <dbReference type="EMBL" id="TFY56289.1"/>
    </source>
</evidence>
<dbReference type="AlphaFoldDB" id="A0A4Y9Y639"/>
<dbReference type="PANTHER" id="PTHR13031:SF0">
    <property type="entry name" value="RIBONUCLEASE P PROTEIN SUBUNIT P30"/>
    <property type="match status" value="1"/>
</dbReference>
<dbReference type="GO" id="GO:0005655">
    <property type="term" value="C:nucleolar ribonuclease P complex"/>
    <property type="evidence" value="ECO:0007669"/>
    <property type="project" value="TreeGrafter"/>
</dbReference>
<feature type="compositionally biased region" description="Low complexity" evidence="4">
    <location>
        <begin position="324"/>
        <end position="347"/>
    </location>
</feature>
<organism evidence="5 6">
    <name type="scientific">Dentipellis fragilis</name>
    <dbReference type="NCBI Taxonomy" id="205917"/>
    <lineage>
        <taxon>Eukaryota</taxon>
        <taxon>Fungi</taxon>
        <taxon>Dikarya</taxon>
        <taxon>Basidiomycota</taxon>
        <taxon>Agaricomycotina</taxon>
        <taxon>Agaricomycetes</taxon>
        <taxon>Russulales</taxon>
        <taxon>Hericiaceae</taxon>
        <taxon>Dentipellis</taxon>
    </lineage>
</organism>
<protein>
    <recommendedName>
        <fullName evidence="7">PHP domain-like protein</fullName>
    </recommendedName>
</protein>
<feature type="region of interest" description="Disordered" evidence="4">
    <location>
        <begin position="324"/>
        <end position="399"/>
    </location>
</feature>
<sequence>MYFDLNVPIPAPASGSTAPTTSKKGKGKQTQQQAAPASAPAVIFSPAQITAIEARVDLLVHLGYTVIAFTQTVQKKIEQKAFVNVLDPLLGQLRKRPGIVYLKRLTIVLDEDSEKGFGLTNANAPLFAPYDLLALLPTTETTFSLACLTHTQPSPLTTHILSIPLTLPRLPFRMKHTLVRAALRSGAVFEINYAGALGLGTEDGLGGSAGAGGGAKAQLVGRGEGGGEGDEGEGCGAQWGRGERGGAEGAEGCGEPVSLVVSSRGVRQLELKLWVCRATFLDLPQNLAHDASTTTPKSLVLRAQTRRTYRAIFSEPKVIIPQPAITSTPAATEPAPPTVASEPAPAADLPPAPKESSPSKKRPRDEETGGAAGSGTANGKQDGSEGSRKKKKKTKAKAT</sequence>